<dbReference type="AlphaFoldDB" id="A0A5S5C3G6"/>
<dbReference type="PANTHER" id="PTHR43415">
    <property type="entry name" value="SPERMIDINE N(1)-ACETYLTRANSFERASE"/>
    <property type="match status" value="1"/>
</dbReference>
<evidence type="ECO:0000313" key="3">
    <source>
        <dbReference type="EMBL" id="TYP73032.1"/>
    </source>
</evidence>
<feature type="domain" description="N-acetyltransferase" evidence="2">
    <location>
        <begin position="2"/>
        <end position="169"/>
    </location>
</feature>
<proteinExistence type="predicted"/>
<keyword evidence="4" id="KW-1185">Reference proteome</keyword>
<dbReference type="GO" id="GO:0016747">
    <property type="term" value="F:acyltransferase activity, transferring groups other than amino-acyl groups"/>
    <property type="evidence" value="ECO:0007669"/>
    <property type="project" value="InterPro"/>
</dbReference>
<accession>A0A5S5C3G6</accession>
<name>A0A5S5C3G6_9BACL</name>
<dbReference type="InterPro" id="IPR000182">
    <property type="entry name" value="GNAT_dom"/>
</dbReference>
<dbReference type="Proteomes" id="UP000323257">
    <property type="component" value="Unassembled WGS sequence"/>
</dbReference>
<evidence type="ECO:0000256" key="1">
    <source>
        <dbReference type="SAM" id="MobiDB-lite"/>
    </source>
</evidence>
<dbReference type="OrthoDB" id="6382410at2"/>
<feature type="compositionally biased region" description="Low complexity" evidence="1">
    <location>
        <begin position="177"/>
        <end position="197"/>
    </location>
</feature>
<reference evidence="3 4" key="1">
    <citation type="submission" date="2019-07" db="EMBL/GenBank/DDBJ databases">
        <title>Genomic Encyclopedia of Type Strains, Phase III (KMG-III): the genomes of soil and plant-associated and newly described type strains.</title>
        <authorList>
            <person name="Whitman W."/>
        </authorList>
    </citation>
    <scope>NUCLEOTIDE SEQUENCE [LARGE SCALE GENOMIC DNA]</scope>
    <source>
        <strain evidence="3 4">BL24</strain>
    </source>
</reference>
<dbReference type="Pfam" id="PF00583">
    <property type="entry name" value="Acetyltransf_1"/>
    <property type="match status" value="1"/>
</dbReference>
<sequence>MIKLEVFERTDFAQLMEWMDSPTALFQWGGQTFRYPLNERQLDDYLDNANAGAAQTLIYRVVHEEHNEVIGHINLQIDRINESARIGKVLVGKRSLRGQGIGQWMLKKVLTIAFEQLKLHRVSLGVLDFNLSAIACYEKAGFVKEGLIRDKRKMGNEYWSVWEMSMLDKEWSQMRLNPSSPRSRHSSNPTSPQSHTL</sequence>
<feature type="region of interest" description="Disordered" evidence="1">
    <location>
        <begin position="173"/>
        <end position="197"/>
    </location>
</feature>
<dbReference type="CDD" id="cd04301">
    <property type="entry name" value="NAT_SF"/>
    <property type="match status" value="1"/>
</dbReference>
<dbReference type="PANTHER" id="PTHR43415:SF5">
    <property type="entry name" value="ACETYLTRANSFERASE"/>
    <property type="match status" value="1"/>
</dbReference>
<dbReference type="InterPro" id="IPR016181">
    <property type="entry name" value="Acyl_CoA_acyltransferase"/>
</dbReference>
<dbReference type="Gene3D" id="3.40.630.30">
    <property type="match status" value="1"/>
</dbReference>
<gene>
    <name evidence="3" type="ORF">BCM02_10716</name>
</gene>
<evidence type="ECO:0000259" key="2">
    <source>
        <dbReference type="PROSITE" id="PS51186"/>
    </source>
</evidence>
<comment type="caution">
    <text evidence="3">The sequence shown here is derived from an EMBL/GenBank/DDBJ whole genome shotgun (WGS) entry which is preliminary data.</text>
</comment>
<organism evidence="3 4">
    <name type="scientific">Paenibacillus methanolicus</name>
    <dbReference type="NCBI Taxonomy" id="582686"/>
    <lineage>
        <taxon>Bacteria</taxon>
        <taxon>Bacillati</taxon>
        <taxon>Bacillota</taxon>
        <taxon>Bacilli</taxon>
        <taxon>Bacillales</taxon>
        <taxon>Paenibacillaceae</taxon>
        <taxon>Paenibacillus</taxon>
    </lineage>
</organism>
<protein>
    <submittedName>
        <fullName evidence="3">RimJ/RimL family protein N-acetyltransferase</fullName>
    </submittedName>
</protein>
<dbReference type="RefSeq" id="WP_148930608.1">
    <property type="nucleotide sequence ID" value="NZ_VNHS01000007.1"/>
</dbReference>
<dbReference type="SUPFAM" id="SSF55729">
    <property type="entry name" value="Acyl-CoA N-acyltransferases (Nat)"/>
    <property type="match status" value="1"/>
</dbReference>
<dbReference type="EMBL" id="VNHS01000007">
    <property type="protein sequence ID" value="TYP73032.1"/>
    <property type="molecule type" value="Genomic_DNA"/>
</dbReference>
<evidence type="ECO:0000313" key="4">
    <source>
        <dbReference type="Proteomes" id="UP000323257"/>
    </source>
</evidence>
<keyword evidence="3" id="KW-0808">Transferase</keyword>
<dbReference type="PROSITE" id="PS51186">
    <property type="entry name" value="GNAT"/>
    <property type="match status" value="1"/>
</dbReference>